<gene>
    <name evidence="2" type="ORF">COA71_13885</name>
</gene>
<accession>A0A2A5C7U1</accession>
<name>A0A2A5C7U1_9GAMM</name>
<evidence type="ECO:0000313" key="3">
    <source>
        <dbReference type="Proteomes" id="UP000228987"/>
    </source>
</evidence>
<organism evidence="2 3">
    <name type="scientific">SAR86 cluster bacterium</name>
    <dbReference type="NCBI Taxonomy" id="2030880"/>
    <lineage>
        <taxon>Bacteria</taxon>
        <taxon>Pseudomonadati</taxon>
        <taxon>Pseudomonadota</taxon>
        <taxon>Gammaproteobacteria</taxon>
        <taxon>SAR86 cluster</taxon>
    </lineage>
</organism>
<dbReference type="Proteomes" id="UP000228987">
    <property type="component" value="Unassembled WGS sequence"/>
</dbReference>
<evidence type="ECO:0000256" key="1">
    <source>
        <dbReference type="ARBA" id="ARBA00022649"/>
    </source>
</evidence>
<keyword evidence="1" id="KW-1277">Toxin-antitoxin system</keyword>
<dbReference type="Gene3D" id="3.30.2310.20">
    <property type="entry name" value="RelE-like"/>
    <property type="match status" value="1"/>
</dbReference>
<proteinExistence type="predicted"/>
<dbReference type="InterPro" id="IPR007712">
    <property type="entry name" value="RelE/ParE_toxin"/>
</dbReference>
<dbReference type="InterPro" id="IPR035093">
    <property type="entry name" value="RelE/ParE_toxin_dom_sf"/>
</dbReference>
<dbReference type="Pfam" id="PF05016">
    <property type="entry name" value="ParE_toxin"/>
    <property type="match status" value="1"/>
</dbReference>
<sequence length="95" mass="10984">MKIHYTPESIEDLARLRNFIADKNPPAAQRMATELLSSIKKLKVFPKMGVGVTSSPNPEAIRDLFIGQYTVRYLLATDMTYILRMWHDKESERDL</sequence>
<dbReference type="AlphaFoldDB" id="A0A2A5C7U1"/>
<evidence type="ECO:0000313" key="2">
    <source>
        <dbReference type="EMBL" id="PCJ39540.1"/>
    </source>
</evidence>
<reference evidence="3" key="1">
    <citation type="submission" date="2017-08" db="EMBL/GenBank/DDBJ databases">
        <title>A dynamic microbial community with high functional redundancy inhabits the cold, oxic subseafloor aquifer.</title>
        <authorList>
            <person name="Tully B.J."/>
            <person name="Wheat C.G."/>
            <person name="Glazer B.T."/>
            <person name="Huber J.A."/>
        </authorList>
    </citation>
    <scope>NUCLEOTIDE SEQUENCE [LARGE SCALE GENOMIC DNA]</scope>
</reference>
<dbReference type="EMBL" id="NVWI01000014">
    <property type="protein sequence ID" value="PCJ39540.1"/>
    <property type="molecule type" value="Genomic_DNA"/>
</dbReference>
<protein>
    <submittedName>
        <fullName evidence="2">Plasmid stabilization protein</fullName>
    </submittedName>
</protein>
<comment type="caution">
    <text evidence="2">The sequence shown here is derived from an EMBL/GenBank/DDBJ whole genome shotgun (WGS) entry which is preliminary data.</text>
</comment>